<reference evidence="1 2" key="1">
    <citation type="submission" date="2016-10" db="EMBL/GenBank/DDBJ databases">
        <authorList>
            <person name="de Groot N.N."/>
        </authorList>
    </citation>
    <scope>NUCLEOTIDE SEQUENCE [LARGE SCALE GENOMIC DNA]</scope>
    <source>
        <strain evidence="1 2">CPCC 201354</strain>
    </source>
</reference>
<protein>
    <submittedName>
        <fullName evidence="1">Uncharacterized protein</fullName>
    </submittedName>
</protein>
<proteinExistence type="predicted"/>
<evidence type="ECO:0000313" key="1">
    <source>
        <dbReference type="EMBL" id="SDH69462.1"/>
    </source>
</evidence>
<accession>A0A1G8EI02</accession>
<dbReference type="RefSeq" id="WP_176955566.1">
    <property type="nucleotide sequence ID" value="NZ_FNCN01000020.1"/>
</dbReference>
<dbReference type="Proteomes" id="UP000198923">
    <property type="component" value="Unassembled WGS sequence"/>
</dbReference>
<evidence type="ECO:0000313" key="2">
    <source>
        <dbReference type="Proteomes" id="UP000198923"/>
    </source>
</evidence>
<sequence length="56" mass="6217">MGRDREGRAVVTARGDGDVAHHRDEVRVWLADRTCRWACACACHTPRAAQPKEGQS</sequence>
<gene>
    <name evidence="1" type="ORF">SAMN05421505_120108</name>
</gene>
<organism evidence="1 2">
    <name type="scientific">Sinosporangium album</name>
    <dbReference type="NCBI Taxonomy" id="504805"/>
    <lineage>
        <taxon>Bacteria</taxon>
        <taxon>Bacillati</taxon>
        <taxon>Actinomycetota</taxon>
        <taxon>Actinomycetes</taxon>
        <taxon>Streptosporangiales</taxon>
        <taxon>Streptosporangiaceae</taxon>
        <taxon>Sinosporangium</taxon>
    </lineage>
</organism>
<dbReference type="STRING" id="504805.SAMN05421505_120108"/>
<dbReference type="EMBL" id="FNCN01000020">
    <property type="protein sequence ID" value="SDH69462.1"/>
    <property type="molecule type" value="Genomic_DNA"/>
</dbReference>
<keyword evidence="2" id="KW-1185">Reference proteome</keyword>
<dbReference type="AlphaFoldDB" id="A0A1G8EI02"/>
<name>A0A1G8EI02_9ACTN</name>